<organism evidence="1 2">
    <name type="scientific">Diphasiastrum complanatum</name>
    <name type="common">Issler's clubmoss</name>
    <name type="synonym">Lycopodium complanatum</name>
    <dbReference type="NCBI Taxonomy" id="34168"/>
    <lineage>
        <taxon>Eukaryota</taxon>
        <taxon>Viridiplantae</taxon>
        <taxon>Streptophyta</taxon>
        <taxon>Embryophyta</taxon>
        <taxon>Tracheophyta</taxon>
        <taxon>Lycopodiopsida</taxon>
        <taxon>Lycopodiales</taxon>
        <taxon>Lycopodiaceae</taxon>
        <taxon>Lycopodioideae</taxon>
        <taxon>Diphasiastrum</taxon>
    </lineage>
</organism>
<evidence type="ECO:0000313" key="2">
    <source>
        <dbReference type="Proteomes" id="UP001162992"/>
    </source>
</evidence>
<name>A0ACC2C7F2_DIPCM</name>
<dbReference type="Proteomes" id="UP001162992">
    <property type="component" value="Chromosome 11"/>
</dbReference>
<comment type="caution">
    <text evidence="1">The sequence shown here is derived from an EMBL/GenBank/DDBJ whole genome shotgun (WGS) entry which is preliminary data.</text>
</comment>
<dbReference type="EMBL" id="CM055102">
    <property type="protein sequence ID" value="KAJ7537972.1"/>
    <property type="molecule type" value="Genomic_DNA"/>
</dbReference>
<protein>
    <submittedName>
        <fullName evidence="1">Uncharacterized protein</fullName>
    </submittedName>
</protein>
<keyword evidence="2" id="KW-1185">Reference proteome</keyword>
<proteinExistence type="predicted"/>
<reference evidence="2" key="1">
    <citation type="journal article" date="2024" name="Proc. Natl. Acad. Sci. U.S.A.">
        <title>Extraordinary preservation of gene collinearity over three hundred million years revealed in homosporous lycophytes.</title>
        <authorList>
            <person name="Li C."/>
            <person name="Wickell D."/>
            <person name="Kuo L.Y."/>
            <person name="Chen X."/>
            <person name="Nie B."/>
            <person name="Liao X."/>
            <person name="Peng D."/>
            <person name="Ji J."/>
            <person name="Jenkins J."/>
            <person name="Williams M."/>
            <person name="Shu S."/>
            <person name="Plott C."/>
            <person name="Barry K."/>
            <person name="Rajasekar S."/>
            <person name="Grimwood J."/>
            <person name="Han X."/>
            <person name="Sun S."/>
            <person name="Hou Z."/>
            <person name="He W."/>
            <person name="Dai G."/>
            <person name="Sun C."/>
            <person name="Schmutz J."/>
            <person name="Leebens-Mack J.H."/>
            <person name="Li F.W."/>
            <person name="Wang L."/>
        </authorList>
    </citation>
    <scope>NUCLEOTIDE SEQUENCE [LARGE SCALE GENOMIC DNA]</scope>
    <source>
        <strain evidence="2">cv. PW_Plant_1</strain>
    </source>
</reference>
<gene>
    <name evidence="1" type="ORF">O6H91_11G030000</name>
</gene>
<accession>A0ACC2C7F2</accession>
<sequence>MILLPCGQTITCMIKRGKVVTAMGSLLGDWPSYNPQNFSQLRPSDPSHPLQLSPVTYCATHNRTIPPPDQVISTEVTNILLRQFYRRGEAKASTKRSAVDSPSSEHINKQRRGACDHANMCATDSGGNLASGSLN</sequence>
<evidence type="ECO:0000313" key="1">
    <source>
        <dbReference type="EMBL" id="KAJ7537972.1"/>
    </source>
</evidence>